<keyword evidence="2" id="KW-0805">Transcription regulation</keyword>
<sequence>MRISDAELPIMEALWERSPASSEELFSLIGEAQGWQYPTLRTLVNRLLTKGAIEAVKEGRRNVYKPIWSREDWVSQQSSHLLDRLFGGRLSALVSHFAQQQPLTAEDRKALSRLIGEKRDD</sequence>
<dbReference type="Pfam" id="PF03965">
    <property type="entry name" value="Penicillinase_R"/>
    <property type="match status" value="1"/>
</dbReference>
<reference evidence="5 6" key="1">
    <citation type="submission" date="2022-10" db="EMBL/GenBank/DDBJ databases">
        <title>Paucibacter sp. hw1 Genome sequencing.</title>
        <authorList>
            <person name="Park S."/>
        </authorList>
    </citation>
    <scope>NUCLEOTIDE SEQUENCE [LARGE SCALE GENOMIC DNA]</scope>
    <source>
        <strain evidence="6">hw1</strain>
    </source>
</reference>
<evidence type="ECO:0000313" key="5">
    <source>
        <dbReference type="EMBL" id="MDC8774585.1"/>
    </source>
</evidence>
<evidence type="ECO:0000313" key="6">
    <source>
        <dbReference type="Proteomes" id="UP001221189"/>
    </source>
</evidence>
<evidence type="ECO:0000256" key="1">
    <source>
        <dbReference type="ARBA" id="ARBA00011046"/>
    </source>
</evidence>
<comment type="caution">
    <text evidence="5">The sequence shown here is derived from an EMBL/GenBank/DDBJ whole genome shotgun (WGS) entry which is preliminary data.</text>
</comment>
<dbReference type="Proteomes" id="UP001221189">
    <property type="component" value="Unassembled WGS sequence"/>
</dbReference>
<organism evidence="5 6">
    <name type="scientific">Roseateles albus</name>
    <dbReference type="NCBI Taxonomy" id="2987525"/>
    <lineage>
        <taxon>Bacteria</taxon>
        <taxon>Pseudomonadati</taxon>
        <taxon>Pseudomonadota</taxon>
        <taxon>Betaproteobacteria</taxon>
        <taxon>Burkholderiales</taxon>
        <taxon>Sphaerotilaceae</taxon>
        <taxon>Roseateles</taxon>
    </lineage>
</organism>
<dbReference type="RefSeq" id="WP_273602568.1">
    <property type="nucleotide sequence ID" value="NZ_JAQQXT010000033.1"/>
</dbReference>
<proteinExistence type="inferred from homology"/>
<gene>
    <name evidence="5" type="ORF">PRZ03_23730</name>
</gene>
<dbReference type="InterPro" id="IPR036388">
    <property type="entry name" value="WH-like_DNA-bd_sf"/>
</dbReference>
<name>A0ABT5KNW3_9BURK</name>
<comment type="similarity">
    <text evidence="1">Belongs to the BlaI transcriptional regulatory family.</text>
</comment>
<dbReference type="EMBL" id="JAQQXT010000033">
    <property type="protein sequence ID" value="MDC8774585.1"/>
    <property type="molecule type" value="Genomic_DNA"/>
</dbReference>
<evidence type="ECO:0000256" key="3">
    <source>
        <dbReference type="ARBA" id="ARBA00023125"/>
    </source>
</evidence>
<evidence type="ECO:0000256" key="4">
    <source>
        <dbReference type="ARBA" id="ARBA00023163"/>
    </source>
</evidence>
<protein>
    <submittedName>
        <fullName evidence="5">BlaI/MecI/CopY family transcriptional regulator</fullName>
    </submittedName>
</protein>
<keyword evidence="3" id="KW-0238">DNA-binding</keyword>
<evidence type="ECO:0000256" key="2">
    <source>
        <dbReference type="ARBA" id="ARBA00023015"/>
    </source>
</evidence>
<dbReference type="PIRSF" id="PIRSF019455">
    <property type="entry name" value="CopR_AtkY"/>
    <property type="match status" value="1"/>
</dbReference>
<keyword evidence="6" id="KW-1185">Reference proteome</keyword>
<dbReference type="InterPro" id="IPR036390">
    <property type="entry name" value="WH_DNA-bd_sf"/>
</dbReference>
<dbReference type="InterPro" id="IPR005650">
    <property type="entry name" value="BlaI_family"/>
</dbReference>
<keyword evidence="4" id="KW-0804">Transcription</keyword>
<dbReference type="Gene3D" id="1.10.10.10">
    <property type="entry name" value="Winged helix-like DNA-binding domain superfamily/Winged helix DNA-binding domain"/>
    <property type="match status" value="1"/>
</dbReference>
<dbReference type="Gene3D" id="1.10.4040.10">
    <property type="entry name" value="Penicillinase repressor domain"/>
    <property type="match status" value="1"/>
</dbReference>
<accession>A0ABT5KNW3</accession>
<dbReference type="SUPFAM" id="SSF46785">
    <property type="entry name" value="Winged helix' DNA-binding domain"/>
    <property type="match status" value="1"/>
</dbReference>